<gene>
    <name evidence="1" type="ORF">QYT958_LOCUS17881</name>
</gene>
<evidence type="ECO:0000313" key="2">
    <source>
        <dbReference type="Proteomes" id="UP000663848"/>
    </source>
</evidence>
<dbReference type="SUPFAM" id="SSF53098">
    <property type="entry name" value="Ribonuclease H-like"/>
    <property type="match status" value="1"/>
</dbReference>
<dbReference type="Proteomes" id="UP000663848">
    <property type="component" value="Unassembled WGS sequence"/>
</dbReference>
<comment type="caution">
    <text evidence="1">The sequence shown here is derived from an EMBL/GenBank/DDBJ whole genome shotgun (WGS) entry which is preliminary data.</text>
</comment>
<dbReference type="AlphaFoldDB" id="A0A821ILA4"/>
<dbReference type="InterPro" id="IPR012337">
    <property type="entry name" value="RNaseH-like_sf"/>
</dbReference>
<protein>
    <submittedName>
        <fullName evidence="1">Uncharacterized protein</fullName>
    </submittedName>
</protein>
<reference evidence="1" key="1">
    <citation type="submission" date="2021-02" db="EMBL/GenBank/DDBJ databases">
        <authorList>
            <person name="Nowell W R."/>
        </authorList>
    </citation>
    <scope>NUCLEOTIDE SEQUENCE</scope>
</reference>
<sequence>MLTSMQIYRDIISYMFKSKGSLGLTLKQRLKSTSIELSTDQWDLLELIISILEPFYSATKVLSNRSYPTIGSALYIIRGLEEYLQKEENNPLFNSLKTLVFIKFRHYMFGGMDQFNTFEVGFSVLTKTDKGSIGKELAVIYKKEFESSSLTSLSSSSTSLDSRKTTKLSNIDKVWQGFLKITNKDLQTEVVTTKTSIQHEIKLYHNLATKL</sequence>
<proteinExistence type="predicted"/>
<accession>A0A821ILA4</accession>
<organism evidence="1 2">
    <name type="scientific">Rotaria socialis</name>
    <dbReference type="NCBI Taxonomy" id="392032"/>
    <lineage>
        <taxon>Eukaryota</taxon>
        <taxon>Metazoa</taxon>
        <taxon>Spiralia</taxon>
        <taxon>Gnathifera</taxon>
        <taxon>Rotifera</taxon>
        <taxon>Eurotatoria</taxon>
        <taxon>Bdelloidea</taxon>
        <taxon>Philodinida</taxon>
        <taxon>Philodinidae</taxon>
        <taxon>Rotaria</taxon>
    </lineage>
</organism>
<evidence type="ECO:0000313" key="1">
    <source>
        <dbReference type="EMBL" id="CAF4702806.1"/>
    </source>
</evidence>
<dbReference type="EMBL" id="CAJOBR010002764">
    <property type="protein sequence ID" value="CAF4702806.1"/>
    <property type="molecule type" value="Genomic_DNA"/>
</dbReference>
<name>A0A821ILA4_9BILA</name>